<dbReference type="GO" id="GO:0008270">
    <property type="term" value="F:zinc ion binding"/>
    <property type="evidence" value="ECO:0007669"/>
    <property type="project" value="UniProtKB-KW"/>
</dbReference>
<dbReference type="RefSeq" id="XP_024749506.1">
    <property type="nucleotide sequence ID" value="XM_024898076.1"/>
</dbReference>
<protein>
    <recommendedName>
        <fullName evidence="5">RING-type domain-containing protein</fullName>
    </recommendedName>
</protein>
<dbReference type="SUPFAM" id="SSF57850">
    <property type="entry name" value="RING/U-box"/>
    <property type="match status" value="1"/>
</dbReference>
<evidence type="ECO:0000313" key="7">
    <source>
        <dbReference type="Proteomes" id="UP000241546"/>
    </source>
</evidence>
<dbReference type="InterPro" id="IPR001841">
    <property type="entry name" value="Znf_RING"/>
</dbReference>
<gene>
    <name evidence="6" type="ORF">BBK36DRAFT_4442</name>
</gene>
<dbReference type="GeneID" id="36606194"/>
<keyword evidence="3" id="KW-0862">Zinc</keyword>
<keyword evidence="1" id="KW-0479">Metal-binding</keyword>
<accession>A0A2T4BA40</accession>
<dbReference type="OrthoDB" id="8062037at2759"/>
<dbReference type="PROSITE" id="PS50089">
    <property type="entry name" value="ZF_RING_2"/>
    <property type="match status" value="1"/>
</dbReference>
<dbReference type="InterPro" id="IPR027370">
    <property type="entry name" value="Znf-RING_euk"/>
</dbReference>
<dbReference type="InterPro" id="IPR013083">
    <property type="entry name" value="Znf_RING/FYVE/PHD"/>
</dbReference>
<dbReference type="InterPro" id="IPR017907">
    <property type="entry name" value="Znf_RING_CS"/>
</dbReference>
<evidence type="ECO:0000256" key="2">
    <source>
        <dbReference type="ARBA" id="ARBA00022771"/>
    </source>
</evidence>
<reference evidence="7" key="1">
    <citation type="submission" date="2016-07" db="EMBL/GenBank/DDBJ databases">
        <title>Multiple horizontal gene transfer events from other fungi enriched the ability of initially mycotrophic Trichoderma (Ascomycota) to feed on dead plant biomass.</title>
        <authorList>
            <consortium name="DOE Joint Genome Institute"/>
            <person name="Atanasova L."/>
            <person name="Chenthamara K."/>
            <person name="Zhang J."/>
            <person name="Grujic M."/>
            <person name="Henrissat B."/>
            <person name="Kuo A."/>
            <person name="Aerts A."/>
            <person name="Salamov A."/>
            <person name="Lipzen A."/>
            <person name="Labutti K."/>
            <person name="Barry K."/>
            <person name="Miao Y."/>
            <person name="Rahimi M.J."/>
            <person name="Shen Q."/>
            <person name="Grigoriev I.V."/>
            <person name="Kubicek C.P."/>
            <person name="Druzhinina I.S."/>
        </authorList>
    </citation>
    <scope>NUCLEOTIDE SEQUENCE [LARGE SCALE GENOMIC DNA]</scope>
    <source>
        <strain evidence="7">TUCIM 6016</strain>
    </source>
</reference>
<dbReference type="Gene3D" id="3.30.40.10">
    <property type="entry name" value="Zinc/RING finger domain, C3HC4 (zinc finger)"/>
    <property type="match status" value="1"/>
</dbReference>
<dbReference type="Proteomes" id="UP000241546">
    <property type="component" value="Unassembled WGS sequence"/>
</dbReference>
<proteinExistence type="predicted"/>
<evidence type="ECO:0000256" key="3">
    <source>
        <dbReference type="ARBA" id="ARBA00022833"/>
    </source>
</evidence>
<dbReference type="PROSITE" id="PS00518">
    <property type="entry name" value="ZF_RING_1"/>
    <property type="match status" value="1"/>
</dbReference>
<keyword evidence="7" id="KW-1185">Reference proteome</keyword>
<evidence type="ECO:0000259" key="5">
    <source>
        <dbReference type="PROSITE" id="PS50089"/>
    </source>
</evidence>
<keyword evidence="2 4" id="KW-0863">Zinc-finger</keyword>
<organism evidence="6 7">
    <name type="scientific">Trichoderma citrinoviride</name>
    <dbReference type="NCBI Taxonomy" id="58853"/>
    <lineage>
        <taxon>Eukaryota</taxon>
        <taxon>Fungi</taxon>
        <taxon>Dikarya</taxon>
        <taxon>Ascomycota</taxon>
        <taxon>Pezizomycotina</taxon>
        <taxon>Sordariomycetes</taxon>
        <taxon>Hypocreomycetidae</taxon>
        <taxon>Hypocreales</taxon>
        <taxon>Hypocreaceae</taxon>
        <taxon>Trichoderma</taxon>
    </lineage>
</organism>
<dbReference type="Pfam" id="PF13445">
    <property type="entry name" value="zf-RING_UBOX"/>
    <property type="match status" value="1"/>
</dbReference>
<name>A0A2T4BA40_9HYPO</name>
<dbReference type="EMBL" id="KZ680213">
    <property type="protein sequence ID" value="PTB66186.1"/>
    <property type="molecule type" value="Genomic_DNA"/>
</dbReference>
<evidence type="ECO:0000313" key="6">
    <source>
        <dbReference type="EMBL" id="PTB66186.1"/>
    </source>
</evidence>
<sequence>MVLACGHIFCHGCLDRIWGNDRKEKRKLACPVCKAEMQCQHCGKKARVVAIPILFYNAETPKRVPLTLPEGAGERAVMELRQLFGEDSVANPREVEIRKLYNEIMDDLDKGNNGVPRGQDEIEKHFMNLVSKSYRGLWRLRDTFIRNKQRECSETDLWQ</sequence>
<evidence type="ECO:0000256" key="1">
    <source>
        <dbReference type="ARBA" id="ARBA00022723"/>
    </source>
</evidence>
<dbReference type="AlphaFoldDB" id="A0A2T4BA40"/>
<feature type="domain" description="RING-type" evidence="5">
    <location>
        <begin position="5"/>
        <end position="34"/>
    </location>
</feature>
<evidence type="ECO:0000256" key="4">
    <source>
        <dbReference type="PROSITE-ProRule" id="PRU00175"/>
    </source>
</evidence>